<name>A0A4Y2DYZ6_ARAVE</name>
<dbReference type="Gene3D" id="3.30.420.10">
    <property type="entry name" value="Ribonuclease H-like superfamily/Ribonuclease H"/>
    <property type="match status" value="1"/>
</dbReference>
<evidence type="ECO:0000259" key="1">
    <source>
        <dbReference type="PROSITE" id="PS50879"/>
    </source>
</evidence>
<gene>
    <name evidence="2" type="ORF">AVEN_266474_1</name>
</gene>
<dbReference type="EMBL" id="BGPR01000474">
    <property type="protein sequence ID" value="GBM22112.1"/>
    <property type="molecule type" value="Genomic_DNA"/>
</dbReference>
<dbReference type="PANTHER" id="PTHR36688">
    <property type="entry name" value="ENDO/EXONUCLEASE/PHOSPHATASE DOMAIN-CONTAINING PROTEIN"/>
    <property type="match status" value="1"/>
</dbReference>
<dbReference type="InterPro" id="IPR012337">
    <property type="entry name" value="RNaseH-like_sf"/>
</dbReference>
<feature type="domain" description="RNase H type-1" evidence="1">
    <location>
        <begin position="639"/>
        <end position="767"/>
    </location>
</feature>
<proteinExistence type="predicted"/>
<evidence type="ECO:0000313" key="3">
    <source>
        <dbReference type="Proteomes" id="UP000499080"/>
    </source>
</evidence>
<evidence type="ECO:0000313" key="2">
    <source>
        <dbReference type="EMBL" id="GBM22112.1"/>
    </source>
</evidence>
<dbReference type="AlphaFoldDB" id="A0A4Y2DYZ6"/>
<comment type="caution">
    <text evidence="2">The sequence shown here is derived from an EMBL/GenBank/DDBJ whole genome shotgun (WGS) entry which is preliminary data.</text>
</comment>
<keyword evidence="3" id="KW-1185">Reference proteome</keyword>
<dbReference type="InterPro" id="IPR005135">
    <property type="entry name" value="Endo/exonuclease/phosphatase"/>
</dbReference>
<dbReference type="Proteomes" id="UP000499080">
    <property type="component" value="Unassembled WGS sequence"/>
</dbReference>
<dbReference type="OrthoDB" id="411823at2759"/>
<dbReference type="InterPro" id="IPR002156">
    <property type="entry name" value="RNaseH_domain"/>
</dbReference>
<dbReference type="InterPro" id="IPR036691">
    <property type="entry name" value="Endo/exonu/phosph_ase_sf"/>
</dbReference>
<dbReference type="SUPFAM" id="SSF53098">
    <property type="entry name" value="Ribonuclease H-like"/>
    <property type="match status" value="1"/>
</dbReference>
<reference evidence="2 3" key="1">
    <citation type="journal article" date="2019" name="Sci. Rep.">
        <title>Orb-weaving spider Araneus ventricosus genome elucidates the spidroin gene catalogue.</title>
        <authorList>
            <person name="Kono N."/>
            <person name="Nakamura H."/>
            <person name="Ohtoshi R."/>
            <person name="Moran D.A.P."/>
            <person name="Shinohara A."/>
            <person name="Yoshida Y."/>
            <person name="Fujiwara M."/>
            <person name="Mori M."/>
            <person name="Tomita M."/>
            <person name="Arakawa K."/>
        </authorList>
    </citation>
    <scope>NUCLEOTIDE SEQUENCE [LARGE SCALE GENOMIC DNA]</scope>
</reference>
<dbReference type="Pfam" id="PF14529">
    <property type="entry name" value="Exo_endo_phos_2"/>
    <property type="match status" value="1"/>
</dbReference>
<dbReference type="PROSITE" id="PS50879">
    <property type="entry name" value="RNASE_H_1"/>
    <property type="match status" value="1"/>
</dbReference>
<dbReference type="InterPro" id="IPR052560">
    <property type="entry name" value="RdDP_mobile_element"/>
</dbReference>
<dbReference type="GO" id="GO:0004523">
    <property type="term" value="F:RNA-DNA hybrid ribonuclease activity"/>
    <property type="evidence" value="ECO:0007669"/>
    <property type="project" value="InterPro"/>
</dbReference>
<dbReference type="GO" id="GO:0003676">
    <property type="term" value="F:nucleic acid binding"/>
    <property type="evidence" value="ECO:0007669"/>
    <property type="project" value="InterPro"/>
</dbReference>
<dbReference type="Pfam" id="PF00075">
    <property type="entry name" value="RNase_H"/>
    <property type="match status" value="1"/>
</dbReference>
<sequence>MDLVNLRGIQINTNHCQTAHVSALQAASDFKLDVITVQDPYIIAGRPMEPALGYRMYSSKNGKAIVIICNKNIKPYIKFQSEHIIIVELHIGNKILNISSVYFPPHDNIDNLINEFLNYGINRGINLVTGDFNCRSRLWGYQIEDDRGRSMTHFISLNNLHTCNIPELGPSFISTTFGKGNPDLTLISSSFQDGIKQWGILDRLSLSDHNLEEYFVDLLESVCGAAFKSFKKKPKGKKRGYAFWCDDLRNLRNSTNVLYKKYQGFKRNNSPEDVIQEGGAEYRKSRAQYKRLLLTTKRKAWEDYCGNYTEKFGGIFGMVFNKSNKVNNILVNPDNDQNLSFKDRIKILMRHFFPNNDSYIGDIYTPSVESVEELNYKEIDLSLEINSERVFLQAFADDFALVTAGSVRKELEINTNEALELIHLTLVELKLELSVGKCQRLAFRSLARHQKGKGQNIFKRKPIFKINGQSIRIGKSLKYLGVLLDSRLTWSSHILSLHAKVYNLTNNFSRIIKTDWNLDKELVKISYLTVIEKALLYGAGVWGGALTCELIKRLHTIHRVFLIKLLRSYRTTATQALNVLSGIPPLHITAKMEYLRFQIWTCRSRGLDAVIDLFKLDKFEKLSEIPLNTRVLELRDKVQDSHFEVYTDGSKVYGGVGFSVCILHGEIQHKIIRKKLEPQNTVFQAELAALGEAVDWAIENKKKINIYTDSRSSIEALKSYGSRSKFVISIKNKFCLAEGLVGLALVKAHVGIPGNELADNFAKLASVEGEGMDIPFPYSFVKFTLKKKLLEDWQIYYGAYETASGNRIRGFVPRVDTKTLIKSKYLIYFLTGHGPFPCYLSRFKILSSPLCECGLFGDPDHYLFDCLMTRDHHLKKPSCEAKSLWLKNVM</sequence>
<dbReference type="Gene3D" id="3.60.10.10">
    <property type="entry name" value="Endonuclease/exonuclease/phosphatase"/>
    <property type="match status" value="1"/>
</dbReference>
<dbReference type="CDD" id="cd09276">
    <property type="entry name" value="Rnase_HI_RT_non_LTR"/>
    <property type="match status" value="1"/>
</dbReference>
<organism evidence="2 3">
    <name type="scientific">Araneus ventricosus</name>
    <name type="common">Orbweaver spider</name>
    <name type="synonym">Epeira ventricosa</name>
    <dbReference type="NCBI Taxonomy" id="182803"/>
    <lineage>
        <taxon>Eukaryota</taxon>
        <taxon>Metazoa</taxon>
        <taxon>Ecdysozoa</taxon>
        <taxon>Arthropoda</taxon>
        <taxon>Chelicerata</taxon>
        <taxon>Arachnida</taxon>
        <taxon>Araneae</taxon>
        <taxon>Araneomorphae</taxon>
        <taxon>Entelegynae</taxon>
        <taxon>Araneoidea</taxon>
        <taxon>Araneidae</taxon>
        <taxon>Araneus</taxon>
    </lineage>
</organism>
<protein>
    <recommendedName>
        <fullName evidence="1">RNase H type-1 domain-containing protein</fullName>
    </recommendedName>
</protein>
<dbReference type="SUPFAM" id="SSF56219">
    <property type="entry name" value="DNase I-like"/>
    <property type="match status" value="1"/>
</dbReference>
<dbReference type="InterPro" id="IPR036397">
    <property type="entry name" value="RNaseH_sf"/>
</dbReference>
<dbReference type="PANTHER" id="PTHR36688:SF2">
    <property type="entry name" value="ENDONUCLEASE_EXONUCLEASE_PHOSPHATASE DOMAIN-CONTAINING PROTEIN"/>
    <property type="match status" value="1"/>
</dbReference>
<accession>A0A4Y2DYZ6</accession>